<evidence type="ECO:0000259" key="2">
    <source>
        <dbReference type="SMART" id="SM00899"/>
    </source>
</evidence>
<evidence type="ECO:0000313" key="4">
    <source>
        <dbReference type="Proteomes" id="UP001224418"/>
    </source>
</evidence>
<proteinExistence type="predicted"/>
<keyword evidence="1" id="KW-0408">Iron</keyword>
<evidence type="ECO:0000313" key="3">
    <source>
        <dbReference type="EMBL" id="MDQ0480094.1"/>
    </source>
</evidence>
<name>A0ABU0JSN1_HATLI</name>
<dbReference type="InterPro" id="IPR038157">
    <property type="entry name" value="FeoA_core_dom"/>
</dbReference>
<dbReference type="InterPro" id="IPR007167">
    <property type="entry name" value="Fe-transptr_FeoA-like"/>
</dbReference>
<dbReference type="PANTHER" id="PTHR42954">
    <property type="entry name" value="FE(2+) TRANSPORT PROTEIN A"/>
    <property type="match status" value="1"/>
</dbReference>
<reference evidence="3 4" key="1">
    <citation type="submission" date="2023-07" db="EMBL/GenBank/DDBJ databases">
        <title>Genomic Encyclopedia of Type Strains, Phase IV (KMG-IV): sequencing the most valuable type-strain genomes for metagenomic binning, comparative biology and taxonomic classification.</title>
        <authorList>
            <person name="Goeker M."/>
        </authorList>
    </citation>
    <scope>NUCLEOTIDE SEQUENCE [LARGE SCALE GENOMIC DNA]</scope>
    <source>
        <strain evidence="3 4">DSM 1400</strain>
    </source>
</reference>
<dbReference type="Proteomes" id="UP001224418">
    <property type="component" value="Unassembled WGS sequence"/>
</dbReference>
<dbReference type="Pfam" id="PF04023">
    <property type="entry name" value="FeoA"/>
    <property type="match status" value="1"/>
</dbReference>
<dbReference type="PANTHER" id="PTHR42954:SF2">
    <property type="entry name" value="FE(2+) TRANSPORT PROTEIN A"/>
    <property type="match status" value="1"/>
</dbReference>
<dbReference type="InterPro" id="IPR008988">
    <property type="entry name" value="Transcriptional_repressor_C"/>
</dbReference>
<accession>A0ABU0JSN1</accession>
<dbReference type="EMBL" id="JAUSWN010000014">
    <property type="protein sequence ID" value="MDQ0480094.1"/>
    <property type="molecule type" value="Genomic_DNA"/>
</dbReference>
<comment type="caution">
    <text evidence="3">The sequence shown here is derived from an EMBL/GenBank/DDBJ whole genome shotgun (WGS) entry which is preliminary data.</text>
</comment>
<dbReference type="Gene3D" id="2.30.30.90">
    <property type="match status" value="1"/>
</dbReference>
<keyword evidence="4" id="KW-1185">Reference proteome</keyword>
<dbReference type="SMART" id="SM00899">
    <property type="entry name" value="FeoA"/>
    <property type="match status" value="1"/>
</dbReference>
<dbReference type="RefSeq" id="WP_307355988.1">
    <property type="nucleotide sequence ID" value="NZ_BAAACJ010000019.1"/>
</dbReference>
<protein>
    <submittedName>
        <fullName evidence="3">Ferrous iron transport protein A</fullName>
    </submittedName>
</protein>
<feature type="domain" description="Ferrous iron transporter FeoA-like" evidence="2">
    <location>
        <begin position="6"/>
        <end position="78"/>
    </location>
</feature>
<gene>
    <name evidence="3" type="ORF">QOZ93_001838</name>
</gene>
<sequence length="80" mass="9069">MKNPVLTLDKVPVDNIAKVIKIYSNNLSKQRLLDLGLVEGTLIKVLRKSAWGDPTAYMIRDTCIALRCEEAQNIEVILWD</sequence>
<organism evidence="3 4">
    <name type="scientific">Hathewaya limosa</name>
    <name type="common">Clostridium limosum</name>
    <dbReference type="NCBI Taxonomy" id="1536"/>
    <lineage>
        <taxon>Bacteria</taxon>
        <taxon>Bacillati</taxon>
        <taxon>Bacillota</taxon>
        <taxon>Clostridia</taxon>
        <taxon>Eubacteriales</taxon>
        <taxon>Clostridiaceae</taxon>
        <taxon>Hathewaya</taxon>
    </lineage>
</organism>
<evidence type="ECO:0000256" key="1">
    <source>
        <dbReference type="ARBA" id="ARBA00023004"/>
    </source>
</evidence>
<dbReference type="SUPFAM" id="SSF50037">
    <property type="entry name" value="C-terminal domain of transcriptional repressors"/>
    <property type="match status" value="1"/>
</dbReference>
<dbReference type="InterPro" id="IPR052713">
    <property type="entry name" value="FeoA"/>
</dbReference>